<dbReference type="GO" id="GO:0043005">
    <property type="term" value="C:neuron projection"/>
    <property type="evidence" value="ECO:0007669"/>
    <property type="project" value="TreeGrafter"/>
</dbReference>
<feature type="transmembrane region" description="Helical" evidence="10">
    <location>
        <begin position="141"/>
        <end position="161"/>
    </location>
</feature>
<reference evidence="12 13" key="2">
    <citation type="submission" date="2018-11" db="EMBL/GenBank/DDBJ databases">
        <authorList>
            <consortium name="Pathogen Informatics"/>
        </authorList>
    </citation>
    <scope>NUCLEOTIDE SEQUENCE [LARGE SCALE GENOMIC DNA]</scope>
</reference>
<evidence type="ECO:0000256" key="6">
    <source>
        <dbReference type="ARBA" id="ARBA00023136"/>
    </source>
</evidence>
<keyword evidence="5 9" id="KW-0297">G-protein coupled receptor</keyword>
<evidence type="ECO:0000256" key="7">
    <source>
        <dbReference type="ARBA" id="ARBA00023170"/>
    </source>
</evidence>
<dbReference type="PROSITE" id="PS00237">
    <property type="entry name" value="G_PROTEIN_RECEP_F1_1"/>
    <property type="match status" value="1"/>
</dbReference>
<proteinExistence type="inferred from homology"/>
<sequence length="213" mass="24301">MQLYDDEECAFYPDVFPDPSTHPSTVSIFSLLYAFIFVVGLIGNLSVIIATMRHRSLQSVQNIFILNLAASDVILCLLSIPLTPVTLIVKQWYFGAILCHSVALIQAIGMFIGTFSLCAIAVDRYFRLVIAPGRPMRRSHAVRITWLIWMFALLVTLPYVFHMSLKRYPGICGEFCTEEWPDESSKRVYTFFILVVQFVIPFTVMTFCYRSVS</sequence>
<keyword evidence="3 9" id="KW-0812">Transmembrane</keyword>
<evidence type="ECO:0000256" key="2">
    <source>
        <dbReference type="ARBA" id="ARBA00010663"/>
    </source>
</evidence>
<evidence type="ECO:0000256" key="1">
    <source>
        <dbReference type="ARBA" id="ARBA00004141"/>
    </source>
</evidence>
<dbReference type="PRINTS" id="PR01012">
    <property type="entry name" value="NRPEPTIDEYR"/>
</dbReference>
<evidence type="ECO:0000313" key="12">
    <source>
        <dbReference type="EMBL" id="VDM44868.1"/>
    </source>
</evidence>
<evidence type="ECO:0000313" key="14">
    <source>
        <dbReference type="WBParaSite" id="TCNE_0001354701-mRNA-1"/>
    </source>
</evidence>
<protein>
    <submittedName>
        <fullName evidence="14">G_PROTEIN_RECEP_F1_2 domain-containing protein</fullName>
    </submittedName>
</protein>
<evidence type="ECO:0000256" key="9">
    <source>
        <dbReference type="RuleBase" id="RU000688"/>
    </source>
</evidence>
<dbReference type="EMBL" id="UYWY01021776">
    <property type="protein sequence ID" value="VDM44868.1"/>
    <property type="molecule type" value="Genomic_DNA"/>
</dbReference>
<dbReference type="InterPro" id="IPR000276">
    <property type="entry name" value="GPCR_Rhodpsn"/>
</dbReference>
<comment type="similarity">
    <text evidence="2 9">Belongs to the G-protein coupled receptor 1 family.</text>
</comment>
<dbReference type="Pfam" id="PF00001">
    <property type="entry name" value="7tm_1"/>
    <property type="match status" value="1"/>
</dbReference>
<feature type="transmembrane region" description="Helical" evidence="10">
    <location>
        <begin position="188"/>
        <end position="209"/>
    </location>
</feature>
<organism evidence="13 14">
    <name type="scientific">Toxocara canis</name>
    <name type="common">Canine roundworm</name>
    <dbReference type="NCBI Taxonomy" id="6265"/>
    <lineage>
        <taxon>Eukaryota</taxon>
        <taxon>Metazoa</taxon>
        <taxon>Ecdysozoa</taxon>
        <taxon>Nematoda</taxon>
        <taxon>Chromadorea</taxon>
        <taxon>Rhabditida</taxon>
        <taxon>Spirurina</taxon>
        <taxon>Ascaridomorpha</taxon>
        <taxon>Ascaridoidea</taxon>
        <taxon>Toxocaridae</taxon>
        <taxon>Toxocara</taxon>
    </lineage>
</organism>
<evidence type="ECO:0000256" key="8">
    <source>
        <dbReference type="ARBA" id="ARBA00023224"/>
    </source>
</evidence>
<reference evidence="14" key="1">
    <citation type="submission" date="2016-06" db="UniProtKB">
        <authorList>
            <consortium name="WormBaseParasite"/>
        </authorList>
    </citation>
    <scope>IDENTIFICATION</scope>
</reference>
<feature type="transmembrane region" description="Helical" evidence="10">
    <location>
        <begin position="92"/>
        <end position="120"/>
    </location>
</feature>
<keyword evidence="8 9" id="KW-0807">Transducer</keyword>
<accession>A0A183UYH7</accession>
<dbReference type="PRINTS" id="PR00237">
    <property type="entry name" value="GPCRRHODOPSN"/>
</dbReference>
<dbReference type="GO" id="GO:0042923">
    <property type="term" value="F:neuropeptide binding"/>
    <property type="evidence" value="ECO:0007669"/>
    <property type="project" value="TreeGrafter"/>
</dbReference>
<feature type="domain" description="G-protein coupled receptors family 1 profile" evidence="11">
    <location>
        <begin position="43"/>
        <end position="213"/>
    </location>
</feature>
<evidence type="ECO:0000256" key="4">
    <source>
        <dbReference type="ARBA" id="ARBA00022989"/>
    </source>
</evidence>
<dbReference type="AlphaFoldDB" id="A0A183UYH7"/>
<evidence type="ECO:0000313" key="13">
    <source>
        <dbReference type="Proteomes" id="UP000050794"/>
    </source>
</evidence>
<dbReference type="SUPFAM" id="SSF81321">
    <property type="entry name" value="Family A G protein-coupled receptor-like"/>
    <property type="match status" value="1"/>
</dbReference>
<dbReference type="PANTHER" id="PTHR24235:SF27">
    <property type="entry name" value="NEUROPEPTIDE RECEPTOR NPR-1"/>
    <property type="match status" value="1"/>
</dbReference>
<dbReference type="InterPro" id="IPR017452">
    <property type="entry name" value="GPCR_Rhodpsn_7TM"/>
</dbReference>
<name>A0A183UYH7_TOXCA</name>
<dbReference type="Proteomes" id="UP000050794">
    <property type="component" value="Unassembled WGS sequence"/>
</dbReference>
<evidence type="ECO:0000256" key="5">
    <source>
        <dbReference type="ARBA" id="ARBA00023040"/>
    </source>
</evidence>
<dbReference type="InterPro" id="IPR000611">
    <property type="entry name" value="NPY_rcpt"/>
</dbReference>
<gene>
    <name evidence="12" type="ORF">TCNE_LOCUS13547</name>
</gene>
<keyword evidence="13" id="KW-1185">Reference proteome</keyword>
<evidence type="ECO:0000256" key="3">
    <source>
        <dbReference type="ARBA" id="ARBA00022692"/>
    </source>
</evidence>
<dbReference type="PANTHER" id="PTHR24235">
    <property type="entry name" value="NEUROPEPTIDE Y RECEPTOR"/>
    <property type="match status" value="1"/>
</dbReference>
<dbReference type="WBParaSite" id="TCNE_0001354701-mRNA-1">
    <property type="protein sequence ID" value="TCNE_0001354701-mRNA-1"/>
    <property type="gene ID" value="TCNE_0001354701"/>
</dbReference>
<comment type="subcellular location">
    <subcellularLocation>
        <location evidence="1">Membrane</location>
        <topology evidence="1">Multi-pass membrane protein</topology>
    </subcellularLocation>
</comment>
<dbReference type="PROSITE" id="PS50262">
    <property type="entry name" value="G_PROTEIN_RECEP_F1_2"/>
    <property type="match status" value="1"/>
</dbReference>
<dbReference type="GO" id="GO:0005886">
    <property type="term" value="C:plasma membrane"/>
    <property type="evidence" value="ECO:0007669"/>
    <property type="project" value="TreeGrafter"/>
</dbReference>
<dbReference type="GO" id="GO:0004983">
    <property type="term" value="F:neuropeptide Y receptor activity"/>
    <property type="evidence" value="ECO:0007669"/>
    <property type="project" value="InterPro"/>
</dbReference>
<dbReference type="Gene3D" id="1.20.1070.10">
    <property type="entry name" value="Rhodopsin 7-helix transmembrane proteins"/>
    <property type="match status" value="1"/>
</dbReference>
<evidence type="ECO:0000256" key="10">
    <source>
        <dbReference type="SAM" id="Phobius"/>
    </source>
</evidence>
<feature type="transmembrane region" description="Helical" evidence="10">
    <location>
        <begin position="28"/>
        <end position="51"/>
    </location>
</feature>
<keyword evidence="7 9" id="KW-0675">Receptor</keyword>
<evidence type="ECO:0000259" key="11">
    <source>
        <dbReference type="PROSITE" id="PS50262"/>
    </source>
</evidence>
<feature type="transmembrane region" description="Helical" evidence="10">
    <location>
        <begin position="63"/>
        <end position="80"/>
    </location>
</feature>
<keyword evidence="6 10" id="KW-0472">Membrane</keyword>
<keyword evidence="4 10" id="KW-1133">Transmembrane helix</keyword>